<feature type="repeat" description="PPR" evidence="2">
    <location>
        <begin position="395"/>
        <end position="429"/>
    </location>
</feature>
<feature type="repeat" description="PPR" evidence="2">
    <location>
        <begin position="266"/>
        <end position="296"/>
    </location>
</feature>
<feature type="signal peptide" evidence="4">
    <location>
        <begin position="1"/>
        <end position="18"/>
    </location>
</feature>
<feature type="domain" description="PROP1-like PPR" evidence="5">
    <location>
        <begin position="217"/>
        <end position="362"/>
    </location>
</feature>
<dbReference type="PANTHER" id="PTHR47447:SF17">
    <property type="entry name" value="OS12G0638900 PROTEIN"/>
    <property type="match status" value="1"/>
</dbReference>
<proteinExistence type="predicted"/>
<evidence type="ECO:0000259" key="5">
    <source>
        <dbReference type="Pfam" id="PF17177"/>
    </source>
</evidence>
<feature type="repeat" description="PPR" evidence="2">
    <location>
        <begin position="739"/>
        <end position="774"/>
    </location>
</feature>
<keyword evidence="4" id="KW-0732">Signal</keyword>
<organism evidence="6 7">
    <name type="scientific">Seminavis robusta</name>
    <dbReference type="NCBI Taxonomy" id="568900"/>
    <lineage>
        <taxon>Eukaryota</taxon>
        <taxon>Sar</taxon>
        <taxon>Stramenopiles</taxon>
        <taxon>Ochrophyta</taxon>
        <taxon>Bacillariophyta</taxon>
        <taxon>Bacillariophyceae</taxon>
        <taxon>Bacillariophycidae</taxon>
        <taxon>Naviculales</taxon>
        <taxon>Naviculaceae</taxon>
        <taxon>Seminavis</taxon>
    </lineage>
</organism>
<dbReference type="InterPro" id="IPR036063">
    <property type="entry name" value="Smr_dom_sf"/>
</dbReference>
<dbReference type="Gene3D" id="3.30.1370.110">
    <property type="match status" value="1"/>
</dbReference>
<dbReference type="Pfam" id="PF17177">
    <property type="entry name" value="PPR_long"/>
    <property type="match status" value="1"/>
</dbReference>
<feature type="chain" id="PRO_5040205456" evidence="4">
    <location>
        <begin position="19"/>
        <end position="1057"/>
    </location>
</feature>
<name>A0A9N8EJ49_9STRA</name>
<keyword evidence="1" id="KW-0677">Repeat</keyword>
<dbReference type="AlphaFoldDB" id="A0A9N8EJ49"/>
<evidence type="ECO:0000313" key="6">
    <source>
        <dbReference type="EMBL" id="CAB9519440.1"/>
    </source>
</evidence>
<accession>A0A9N8EJ49</accession>
<gene>
    <name evidence="6" type="ORF">SEMRO_1017_G231730.1</name>
</gene>
<dbReference type="InterPro" id="IPR011990">
    <property type="entry name" value="TPR-like_helical_dom_sf"/>
</dbReference>
<protein>
    <submittedName>
        <fullName evidence="6">Pentatricopeptide repeat-containing protein</fullName>
    </submittedName>
</protein>
<dbReference type="Proteomes" id="UP001153069">
    <property type="component" value="Unassembled WGS sequence"/>
</dbReference>
<evidence type="ECO:0000256" key="2">
    <source>
        <dbReference type="PROSITE-ProRule" id="PRU00708"/>
    </source>
</evidence>
<dbReference type="Gene3D" id="1.25.40.10">
    <property type="entry name" value="Tetratricopeptide repeat domain"/>
    <property type="match status" value="5"/>
</dbReference>
<dbReference type="PROSITE" id="PS51257">
    <property type="entry name" value="PROKAR_LIPOPROTEIN"/>
    <property type="match status" value="1"/>
</dbReference>
<keyword evidence="7" id="KW-1185">Reference proteome</keyword>
<feature type="region of interest" description="Disordered" evidence="3">
    <location>
        <begin position="30"/>
        <end position="55"/>
    </location>
</feature>
<dbReference type="PANTHER" id="PTHR47447">
    <property type="entry name" value="OS03G0856100 PROTEIN"/>
    <property type="match status" value="1"/>
</dbReference>
<reference evidence="6" key="1">
    <citation type="submission" date="2020-06" db="EMBL/GenBank/DDBJ databases">
        <authorList>
            <consortium name="Plant Systems Biology data submission"/>
        </authorList>
    </citation>
    <scope>NUCLEOTIDE SEQUENCE</scope>
    <source>
        <strain evidence="6">D6</strain>
    </source>
</reference>
<dbReference type="OrthoDB" id="5588846at2759"/>
<dbReference type="EMBL" id="CAICTM010001015">
    <property type="protein sequence ID" value="CAB9519440.1"/>
    <property type="molecule type" value="Genomic_DNA"/>
</dbReference>
<feature type="repeat" description="PPR" evidence="2">
    <location>
        <begin position="550"/>
        <end position="584"/>
    </location>
</feature>
<feature type="repeat" description="PPR" evidence="2">
    <location>
        <begin position="875"/>
        <end position="909"/>
    </location>
</feature>
<sequence>MKYDVVLVVISFLSSCWSSRSFLPTSSLQRRQGRRIPTKSPDGITHAYKDGNTDPKFRRKVRGRQPQRTKKQHEFAQILKPFRTPQEIDAWMQGLVTVQQRQSNNTTVLSVFPPTSWSSRDETDFIRFLRDRQAFLGLELFACHLARQNVFVYTAAISSLATSKQRNVRNRVHSLLQSMDDAQVLPSALTFAALFQATDGPEEAKQMMTRLQHNYQETTWSVEAFHQAILACARTRKNSRHKPSNKSWQTALEFTHNLRRNGLTPNVKTYSSLLHVCARTGQLRIAMSLMKELQSTTSLTANQKVWTNLLNVCAVAGDYSQANQVIQTMQTEGHAIKLAHCSALLKALSKHGMVELSMALLDMMTDWDGTNTNNKELQLQSTTELVKLRSPVAPDLVALNTILASCAKAGDFEAARALLDRMKNGEFHVPTRTTQPIYPDEISYSLLLSSCRDTSTARGILKEMHLSRRHRVGVVRPNQITYARLIAVCTKADVPDIDTARFFLESARKDGIEPTVFMYTAAIWTAEKTANYTVAREFWDEMKQERVVPNAVSYSGVISAAARAGLMHEAITLYREMKSAGCSPTVATYNALALACKYSKTDNKLVQLEGVFKSMDSSDLNVDVGGAVIEALIAEYGRQGSYERAKQIFDKIEGPSNGPCLRAMLSACATAGSGSKWEEAIAMLHSSDITATAIGPGEMDQGALSNAMIACSKADRWQEGLNLLQLYGVNTESRYDAVSIVALNSLMGACGRKGRPDIAIDVLNSMERRYGVKPDEHSYRSVIIGCNQAEHQRRRQPRKPEVPGTPEMTEELEFEWWECCLALLRRMKEDGLKPDIQTLSSCISACEAAGQWQRAVGILQTVIDNADEDEEEFLNLFCFNAAISSCEKGGAWVEALEIYERMVSYGGPLQPNFVTLSSLVLALANAGQKELAQSKYRQGFRMNIVNPWRTTKDSQGKQLKAMDLHLFNRAMACSAIRSHLDSLLARGDESQVTDSLVVIVGKGLRSQEGVKLLPVVEELLSKEYGIVGNLDGNNSGRLVIDAETLRSLVASRSFFGS</sequence>
<dbReference type="Pfam" id="PF01535">
    <property type="entry name" value="PPR"/>
    <property type="match status" value="2"/>
</dbReference>
<dbReference type="NCBIfam" id="TIGR00756">
    <property type="entry name" value="PPR"/>
    <property type="match status" value="3"/>
</dbReference>
<evidence type="ECO:0000313" key="7">
    <source>
        <dbReference type="Proteomes" id="UP001153069"/>
    </source>
</evidence>
<comment type="caution">
    <text evidence="6">The sequence shown here is derived from an EMBL/GenBank/DDBJ whole genome shotgun (WGS) entry which is preliminary data.</text>
</comment>
<evidence type="ECO:0000256" key="4">
    <source>
        <dbReference type="SAM" id="SignalP"/>
    </source>
</evidence>
<dbReference type="PROSITE" id="PS51375">
    <property type="entry name" value="PPR"/>
    <property type="match status" value="5"/>
</dbReference>
<dbReference type="InterPro" id="IPR033443">
    <property type="entry name" value="PROP1-like_PPR_dom"/>
</dbReference>
<evidence type="ECO:0000256" key="1">
    <source>
        <dbReference type="ARBA" id="ARBA00022737"/>
    </source>
</evidence>
<dbReference type="InterPro" id="IPR002885">
    <property type="entry name" value="PPR_rpt"/>
</dbReference>
<evidence type="ECO:0000256" key="3">
    <source>
        <dbReference type="SAM" id="MobiDB-lite"/>
    </source>
</evidence>
<dbReference type="Pfam" id="PF13041">
    <property type="entry name" value="PPR_2"/>
    <property type="match status" value="2"/>
</dbReference>